<sequence length="202" mass="23797">MKNLFLAFIILSLVGCNEQTNHNLKDLNFYIESYKDLDSLEVSDVSNYEQYRLTDFEDPYLSLDFKRKINDLYTVVFYAGEKKYIKRLWLDGNQPVISVNFDKSIEIDSVKNSSLYYQVSDYSKKLGRLYESKTDDESINAFLLAEIEKHINSPFSFSVAQIYKFRNKNDTRQLKKLQDLLAKQPDSLHRHSLYQSIKKDLP</sequence>
<dbReference type="PROSITE" id="PS51257">
    <property type="entry name" value="PROKAR_LIPOPROTEIN"/>
    <property type="match status" value="1"/>
</dbReference>
<name>A0A507ZJV3_9FLAO</name>
<comment type="caution">
    <text evidence="1">The sequence shown here is derived from an EMBL/GenBank/DDBJ whole genome shotgun (WGS) entry which is preliminary data.</text>
</comment>
<keyword evidence="2" id="KW-1185">Reference proteome</keyword>
<evidence type="ECO:0008006" key="3">
    <source>
        <dbReference type="Google" id="ProtNLM"/>
    </source>
</evidence>
<dbReference type="EMBL" id="VIAR01000015">
    <property type="protein sequence ID" value="TQD34002.1"/>
    <property type="molecule type" value="Genomic_DNA"/>
</dbReference>
<dbReference type="RefSeq" id="WP_141422624.1">
    <property type="nucleotide sequence ID" value="NZ_VIAR01000015.1"/>
</dbReference>
<dbReference type="Proteomes" id="UP000317169">
    <property type="component" value="Unassembled WGS sequence"/>
</dbReference>
<gene>
    <name evidence="1" type="ORF">FKR84_12330</name>
</gene>
<evidence type="ECO:0000313" key="2">
    <source>
        <dbReference type="Proteomes" id="UP000317169"/>
    </source>
</evidence>
<dbReference type="AlphaFoldDB" id="A0A507ZJV3"/>
<proteinExistence type="predicted"/>
<evidence type="ECO:0000313" key="1">
    <source>
        <dbReference type="EMBL" id="TQD34002.1"/>
    </source>
</evidence>
<organism evidence="1 2">
    <name type="scientific">Haloflavibacter putidus</name>
    <dbReference type="NCBI Taxonomy" id="2576776"/>
    <lineage>
        <taxon>Bacteria</taxon>
        <taxon>Pseudomonadati</taxon>
        <taxon>Bacteroidota</taxon>
        <taxon>Flavobacteriia</taxon>
        <taxon>Flavobacteriales</taxon>
        <taxon>Flavobacteriaceae</taxon>
        <taxon>Haloflavibacter</taxon>
    </lineage>
</organism>
<dbReference type="OrthoDB" id="1069091at2"/>
<accession>A0A507ZJV3</accession>
<reference evidence="1 2" key="1">
    <citation type="submission" date="2019-06" db="EMBL/GenBank/DDBJ databases">
        <title>Flavibacter putida gen. nov., sp. nov., a novel marine bacterium of the family Flavobacteriaceae isolated from coastal seawater.</title>
        <authorList>
            <person name="Feng X."/>
        </authorList>
    </citation>
    <scope>NUCLEOTIDE SEQUENCE [LARGE SCALE GENOMIC DNA]</scope>
    <source>
        <strain evidence="1 2">PLHSN227</strain>
    </source>
</reference>
<protein>
    <recommendedName>
        <fullName evidence="3">DUF4369 domain-containing protein</fullName>
    </recommendedName>
</protein>